<keyword evidence="3" id="KW-1185">Reference proteome</keyword>
<feature type="compositionally biased region" description="Low complexity" evidence="1">
    <location>
        <begin position="1"/>
        <end position="16"/>
    </location>
</feature>
<sequence>MADNNQNGSSSGNKNGAGTVSRMQPQDLFDVESDGPKAYISSRTNIELKRPFALPGQTPSTSVSVETMKFDDDSDEDNHQPVFIRPNTNIKSVSVTHNPKPKSAPTLEEAQAKRGELVPVLFEKWQNLRDIVERHEATMQNRWVRKSKAKRRAILLEAWPDMPKEHNGDVALWQRNGNVNGDGINIQNEEVFLMPHMNLEDLCKAEPLPLLLNSRGRHAPDVFNTSDVDRYIFGHYTNNVNKTDLETHEMVFRNYTGPEDYGRLEDIADRPKVARSWLTPKDGMTVHNGLSVLKLQTRICDFLVKCCHLIMRDIPAEELTGKAHPVVEEPPKVSANTASMASLTTTNLEAAYSLPSRMDIKRIEAMIAAQVAQLEDGLWQLRVDPEAWANTVLEGGEHRLERLPDTNGRTHFAMKPEGQGQFWEQVISSILVDRIVGLGVWLVALEKSQGLAWALEKHGVYDLSPTDTLPLEAAVPYFDMRQTLGLTRSGPSSTLKISFPPSPPVRHLFLRNPPVAGQDTSAYVKPLRSETPAEAELLAIMRLLWGEHQGVLQLSTMVDMSEHLVQREPTARTLTTPYIRAQLGEMAVLAECETHLGNFQPWVIRASMLDQHIPKLNGQIKDDFVKRTKWMNPISSMSLGSGFTRLGVPTDGRFQYPATKKQTRENVEAIRAAEAALDRFWDAFLLAYEGTLSQRVLDILVKRERPRTKPFGSESKGSGQVDKAEGKETITVDKRAAKVFDALFFVPGSSGGSETNWGDFLHAMTSAGLAAERIYASLWQFKREGDATAMQIAEPHPSGKMPAVMCRQIGRRLARAYGWERGMFVEAAEEGKK</sequence>
<dbReference type="PANTHER" id="PTHR40788">
    <property type="entry name" value="CLR5 DOMAIN-CONTAINING PROTEIN-RELATED"/>
    <property type="match status" value="1"/>
</dbReference>
<dbReference type="AlphaFoldDB" id="A0A9P8V7T7"/>
<gene>
    <name evidence="2" type="ORF">F5X68DRAFT_212236</name>
</gene>
<dbReference type="PANTHER" id="PTHR40788:SF2">
    <property type="entry name" value="CLR5 DOMAIN-CONTAINING PROTEIN"/>
    <property type="match status" value="1"/>
</dbReference>
<organism evidence="2 3">
    <name type="scientific">Plectosphaerella plurivora</name>
    <dbReference type="NCBI Taxonomy" id="936078"/>
    <lineage>
        <taxon>Eukaryota</taxon>
        <taxon>Fungi</taxon>
        <taxon>Dikarya</taxon>
        <taxon>Ascomycota</taxon>
        <taxon>Pezizomycotina</taxon>
        <taxon>Sordariomycetes</taxon>
        <taxon>Hypocreomycetidae</taxon>
        <taxon>Glomerellales</taxon>
        <taxon>Plectosphaerellaceae</taxon>
        <taxon>Plectosphaerella</taxon>
    </lineage>
</organism>
<protein>
    <submittedName>
        <fullName evidence="2">Uncharacterized protein</fullName>
    </submittedName>
</protein>
<evidence type="ECO:0000256" key="1">
    <source>
        <dbReference type="SAM" id="MobiDB-lite"/>
    </source>
</evidence>
<evidence type="ECO:0000313" key="3">
    <source>
        <dbReference type="Proteomes" id="UP000770015"/>
    </source>
</evidence>
<reference evidence="2" key="1">
    <citation type="journal article" date="2021" name="Nat. Commun.">
        <title>Genetic determinants of endophytism in the Arabidopsis root mycobiome.</title>
        <authorList>
            <person name="Mesny F."/>
            <person name="Miyauchi S."/>
            <person name="Thiergart T."/>
            <person name="Pickel B."/>
            <person name="Atanasova L."/>
            <person name="Karlsson M."/>
            <person name="Huettel B."/>
            <person name="Barry K.W."/>
            <person name="Haridas S."/>
            <person name="Chen C."/>
            <person name="Bauer D."/>
            <person name="Andreopoulos W."/>
            <person name="Pangilinan J."/>
            <person name="LaButti K."/>
            <person name="Riley R."/>
            <person name="Lipzen A."/>
            <person name="Clum A."/>
            <person name="Drula E."/>
            <person name="Henrissat B."/>
            <person name="Kohler A."/>
            <person name="Grigoriev I.V."/>
            <person name="Martin F.M."/>
            <person name="Hacquard S."/>
        </authorList>
    </citation>
    <scope>NUCLEOTIDE SEQUENCE</scope>
    <source>
        <strain evidence="2">MPI-SDFR-AT-0117</strain>
    </source>
</reference>
<evidence type="ECO:0000313" key="2">
    <source>
        <dbReference type="EMBL" id="KAH6679841.1"/>
    </source>
</evidence>
<proteinExistence type="predicted"/>
<dbReference type="Proteomes" id="UP000770015">
    <property type="component" value="Unassembled WGS sequence"/>
</dbReference>
<name>A0A9P8V7T7_9PEZI</name>
<feature type="region of interest" description="Disordered" evidence="1">
    <location>
        <begin position="1"/>
        <end position="36"/>
    </location>
</feature>
<accession>A0A9P8V7T7</accession>
<dbReference type="OrthoDB" id="2922289at2759"/>
<comment type="caution">
    <text evidence="2">The sequence shown here is derived from an EMBL/GenBank/DDBJ whole genome shotgun (WGS) entry which is preliminary data.</text>
</comment>
<dbReference type="EMBL" id="JAGSXJ010000020">
    <property type="protein sequence ID" value="KAH6679841.1"/>
    <property type="molecule type" value="Genomic_DNA"/>
</dbReference>